<feature type="region of interest" description="Disordered" evidence="1">
    <location>
        <begin position="47"/>
        <end position="67"/>
    </location>
</feature>
<proteinExistence type="predicted"/>
<dbReference type="AlphaFoldDB" id="A0ABD0PNF9"/>
<feature type="non-terminal residue" evidence="2">
    <location>
        <position position="67"/>
    </location>
</feature>
<reference evidence="2 3" key="1">
    <citation type="submission" date="2024-05" db="EMBL/GenBank/DDBJ databases">
        <title>Genome sequencing and assembly of Indian major carp, Cirrhinus mrigala (Hamilton, 1822).</title>
        <authorList>
            <person name="Mohindra V."/>
            <person name="Chowdhury L.M."/>
            <person name="Lal K."/>
            <person name="Jena J.K."/>
        </authorList>
    </citation>
    <scope>NUCLEOTIDE SEQUENCE [LARGE SCALE GENOMIC DNA]</scope>
    <source>
        <strain evidence="2">CM1030</strain>
        <tissue evidence="2">Blood</tissue>
    </source>
</reference>
<evidence type="ECO:0000313" key="3">
    <source>
        <dbReference type="Proteomes" id="UP001529510"/>
    </source>
</evidence>
<evidence type="ECO:0000256" key="1">
    <source>
        <dbReference type="SAM" id="MobiDB-lite"/>
    </source>
</evidence>
<organism evidence="2 3">
    <name type="scientific">Cirrhinus mrigala</name>
    <name type="common">Mrigala</name>
    <dbReference type="NCBI Taxonomy" id="683832"/>
    <lineage>
        <taxon>Eukaryota</taxon>
        <taxon>Metazoa</taxon>
        <taxon>Chordata</taxon>
        <taxon>Craniata</taxon>
        <taxon>Vertebrata</taxon>
        <taxon>Euteleostomi</taxon>
        <taxon>Actinopterygii</taxon>
        <taxon>Neopterygii</taxon>
        <taxon>Teleostei</taxon>
        <taxon>Ostariophysi</taxon>
        <taxon>Cypriniformes</taxon>
        <taxon>Cyprinidae</taxon>
        <taxon>Labeoninae</taxon>
        <taxon>Labeonini</taxon>
        <taxon>Cirrhinus</taxon>
    </lineage>
</organism>
<dbReference type="Proteomes" id="UP001529510">
    <property type="component" value="Unassembled WGS sequence"/>
</dbReference>
<keyword evidence="3" id="KW-1185">Reference proteome</keyword>
<feature type="non-terminal residue" evidence="2">
    <location>
        <position position="1"/>
    </location>
</feature>
<dbReference type="EMBL" id="JAMKFB020000014">
    <property type="protein sequence ID" value="KAL0175588.1"/>
    <property type="molecule type" value="Genomic_DNA"/>
</dbReference>
<comment type="caution">
    <text evidence="2">The sequence shown here is derived from an EMBL/GenBank/DDBJ whole genome shotgun (WGS) entry which is preliminary data.</text>
</comment>
<evidence type="ECO:0000313" key="2">
    <source>
        <dbReference type="EMBL" id="KAL0175588.1"/>
    </source>
</evidence>
<gene>
    <name evidence="2" type="ORF">M9458_027918</name>
</gene>
<name>A0ABD0PNF9_CIRMR</name>
<sequence length="67" mass="7285">KHKDRHRARPHVCHLVLRHLIQTETPGNEDPGGLKAGAGDSKAAALHCYPEALGGGRDRPTQQQTTQ</sequence>
<protein>
    <submittedName>
        <fullName evidence="2">Uncharacterized protein</fullName>
    </submittedName>
</protein>
<accession>A0ABD0PNF9</accession>